<dbReference type="Proteomes" id="UP000018837">
    <property type="component" value="Unassembled WGS sequence"/>
</dbReference>
<evidence type="ECO:0000256" key="17">
    <source>
        <dbReference type="SAM" id="MobiDB-lite"/>
    </source>
</evidence>
<dbReference type="GO" id="GO:0005524">
    <property type="term" value="F:ATP binding"/>
    <property type="evidence" value="ECO:0007669"/>
    <property type="project" value="UniProtKB-UniRule"/>
</dbReference>
<dbReference type="FunFam" id="2.70.150.10:FF:000002">
    <property type="entry name" value="Copper-transporting ATPase 1, putative"/>
    <property type="match status" value="1"/>
</dbReference>
<dbReference type="EMBL" id="AYUF01000482">
    <property type="protein sequence ID" value="ETK01397.1"/>
    <property type="molecule type" value="Genomic_DNA"/>
</dbReference>
<dbReference type="GO" id="GO:0043682">
    <property type="term" value="F:P-type divalent copper transporter activity"/>
    <property type="evidence" value="ECO:0007669"/>
    <property type="project" value="TreeGrafter"/>
</dbReference>
<keyword evidence="11 16" id="KW-1133">Transmembrane helix</keyword>
<dbReference type="PROSITE" id="PS50846">
    <property type="entry name" value="HMA_2"/>
    <property type="match status" value="1"/>
</dbReference>
<keyword evidence="14 16" id="KW-0472">Membrane</keyword>
<keyword evidence="5 16" id="KW-0812">Transmembrane</keyword>
<evidence type="ECO:0000256" key="1">
    <source>
        <dbReference type="ARBA" id="ARBA00004127"/>
    </source>
</evidence>
<dbReference type="InterPro" id="IPR044492">
    <property type="entry name" value="P_typ_ATPase_HD_dom"/>
</dbReference>
<evidence type="ECO:0000259" key="18">
    <source>
        <dbReference type="PROSITE" id="PS50846"/>
    </source>
</evidence>
<dbReference type="PROSITE" id="PS01047">
    <property type="entry name" value="HMA_1"/>
    <property type="match status" value="1"/>
</dbReference>
<dbReference type="SUPFAM" id="SSF81665">
    <property type="entry name" value="Calcium ATPase, transmembrane domain M"/>
    <property type="match status" value="1"/>
</dbReference>
<keyword evidence="9 16" id="KW-0067">ATP-binding</keyword>
<comment type="caution">
    <text evidence="19">The sequence shown here is derived from an EMBL/GenBank/DDBJ whole genome shotgun (WGS) entry which is preliminary data.</text>
</comment>
<feature type="transmembrane region" description="Helical" evidence="16">
    <location>
        <begin position="392"/>
        <end position="417"/>
    </location>
</feature>
<dbReference type="InterPro" id="IPR023214">
    <property type="entry name" value="HAD_sf"/>
</dbReference>
<evidence type="ECO:0000256" key="15">
    <source>
        <dbReference type="ARBA" id="ARBA00049289"/>
    </source>
</evidence>
<keyword evidence="16" id="KW-1003">Cell membrane</keyword>
<feature type="transmembrane region" description="Helical" evidence="16">
    <location>
        <begin position="167"/>
        <end position="192"/>
    </location>
</feature>
<dbReference type="InterPro" id="IPR006121">
    <property type="entry name" value="HMA_dom"/>
</dbReference>
<dbReference type="GO" id="GO:0016887">
    <property type="term" value="F:ATP hydrolysis activity"/>
    <property type="evidence" value="ECO:0007669"/>
    <property type="project" value="InterPro"/>
</dbReference>
<dbReference type="EC" id="7.2.2.8" evidence="3"/>
<keyword evidence="7 16" id="KW-0547">Nucleotide-binding</keyword>
<dbReference type="PANTHER" id="PTHR43520:SF8">
    <property type="entry name" value="P-TYPE CU(+) TRANSPORTER"/>
    <property type="match status" value="1"/>
</dbReference>
<evidence type="ECO:0000256" key="3">
    <source>
        <dbReference type="ARBA" id="ARBA00012517"/>
    </source>
</evidence>
<reference evidence="19 20" key="1">
    <citation type="submission" date="2013-11" db="EMBL/GenBank/DDBJ databases">
        <title>Single cell genomics of uncultured Tannerella BU063 (oral taxon 286).</title>
        <authorList>
            <person name="Beall C.J."/>
            <person name="Campbell A.G."/>
            <person name="Griffen A.L."/>
            <person name="Podar M."/>
            <person name="Leys E.J."/>
        </authorList>
    </citation>
    <scope>NUCLEOTIDE SEQUENCE [LARGE SCALE GENOMIC DNA]</scope>
    <source>
        <strain evidence="19">Cell 2</strain>
    </source>
</reference>
<feature type="domain" description="HMA" evidence="18">
    <location>
        <begin position="3"/>
        <end position="66"/>
    </location>
</feature>
<dbReference type="AlphaFoldDB" id="W2C4I3"/>
<dbReference type="InterPro" id="IPR027256">
    <property type="entry name" value="P-typ_ATPase_IB"/>
</dbReference>
<dbReference type="Pfam" id="PF00403">
    <property type="entry name" value="HMA"/>
    <property type="match status" value="1"/>
</dbReference>
<organism evidence="19 20">
    <name type="scientific">Tannerella sp. oral taxon BU063 isolate Cell 2</name>
    <dbReference type="NCBI Taxonomy" id="1411148"/>
    <lineage>
        <taxon>Bacteria</taxon>
        <taxon>Pseudomonadati</taxon>
        <taxon>Bacteroidota</taxon>
        <taxon>Bacteroidia</taxon>
        <taxon>Bacteroidales</taxon>
        <taxon>Tannerellaceae</taxon>
        <taxon>Tannerella</taxon>
    </lineage>
</organism>
<proteinExistence type="inferred from homology"/>
<evidence type="ECO:0000256" key="16">
    <source>
        <dbReference type="RuleBase" id="RU362081"/>
    </source>
</evidence>
<name>W2C4I3_9BACT</name>
<dbReference type="InterPro" id="IPR001757">
    <property type="entry name" value="P_typ_ATPase"/>
</dbReference>
<dbReference type="PATRIC" id="fig|1411148.3.peg.1587"/>
<evidence type="ECO:0000256" key="5">
    <source>
        <dbReference type="ARBA" id="ARBA00022692"/>
    </source>
</evidence>
<dbReference type="PRINTS" id="PR00119">
    <property type="entry name" value="CATATPASE"/>
</dbReference>
<evidence type="ECO:0000256" key="11">
    <source>
        <dbReference type="ARBA" id="ARBA00022989"/>
    </source>
</evidence>
<feature type="region of interest" description="Disordered" evidence="17">
    <location>
        <begin position="66"/>
        <end position="86"/>
    </location>
</feature>
<dbReference type="NCBIfam" id="TIGR01511">
    <property type="entry name" value="ATPase-IB1_Cu"/>
    <property type="match status" value="1"/>
</dbReference>
<evidence type="ECO:0000256" key="13">
    <source>
        <dbReference type="ARBA" id="ARBA00023065"/>
    </source>
</evidence>
<evidence type="ECO:0000256" key="10">
    <source>
        <dbReference type="ARBA" id="ARBA00022967"/>
    </source>
</evidence>
<dbReference type="SFLD" id="SFLDF00027">
    <property type="entry name" value="p-type_atpase"/>
    <property type="match status" value="1"/>
</dbReference>
<dbReference type="InterPro" id="IPR017969">
    <property type="entry name" value="Heavy-metal-associated_CS"/>
</dbReference>
<dbReference type="InterPro" id="IPR023298">
    <property type="entry name" value="ATPase_P-typ_TM_dom_sf"/>
</dbReference>
<feature type="transmembrane region" description="Helical" evidence="16">
    <location>
        <begin position="123"/>
        <end position="146"/>
    </location>
</feature>
<gene>
    <name evidence="19" type="ORF">N425_09925</name>
</gene>
<dbReference type="CDD" id="cd00371">
    <property type="entry name" value="HMA"/>
    <property type="match status" value="1"/>
</dbReference>
<dbReference type="SFLD" id="SFLDG00002">
    <property type="entry name" value="C1.7:_P-type_atpase_like"/>
    <property type="match status" value="1"/>
</dbReference>
<feature type="transmembrane region" description="Helical" evidence="16">
    <location>
        <begin position="729"/>
        <end position="747"/>
    </location>
</feature>
<comment type="similarity">
    <text evidence="2 16">Belongs to the cation transport ATPase (P-type) (TC 3.A.3) family. Type IB subfamily.</text>
</comment>
<keyword evidence="8" id="KW-0187">Copper transport</keyword>
<dbReference type="GO" id="GO:0005886">
    <property type="term" value="C:plasma membrane"/>
    <property type="evidence" value="ECO:0007669"/>
    <property type="project" value="UniProtKB-SubCell"/>
</dbReference>
<dbReference type="Gene3D" id="3.30.70.100">
    <property type="match status" value="1"/>
</dbReference>
<feature type="transmembrane region" description="Helical" evidence="16">
    <location>
        <begin position="358"/>
        <end position="380"/>
    </location>
</feature>
<keyword evidence="6 16" id="KW-0479">Metal-binding</keyword>
<evidence type="ECO:0000256" key="7">
    <source>
        <dbReference type="ARBA" id="ARBA00022741"/>
    </source>
</evidence>
<comment type="catalytic activity">
    <reaction evidence="15">
        <text>Cu(+)(in) + ATP + H2O = Cu(+)(out) + ADP + phosphate + H(+)</text>
        <dbReference type="Rhea" id="RHEA:25792"/>
        <dbReference type="ChEBI" id="CHEBI:15377"/>
        <dbReference type="ChEBI" id="CHEBI:15378"/>
        <dbReference type="ChEBI" id="CHEBI:30616"/>
        <dbReference type="ChEBI" id="CHEBI:43474"/>
        <dbReference type="ChEBI" id="CHEBI:49552"/>
        <dbReference type="ChEBI" id="CHEBI:456216"/>
        <dbReference type="EC" id="7.2.2.8"/>
    </reaction>
</comment>
<accession>W2C4I3</accession>
<feature type="transmembrane region" description="Helical" evidence="16">
    <location>
        <begin position="97"/>
        <end position="117"/>
    </location>
</feature>
<dbReference type="Gene3D" id="3.40.50.1000">
    <property type="entry name" value="HAD superfamily/HAD-like"/>
    <property type="match status" value="1"/>
</dbReference>
<evidence type="ECO:0000256" key="9">
    <source>
        <dbReference type="ARBA" id="ARBA00022840"/>
    </source>
</evidence>
<keyword evidence="4" id="KW-0813">Transport</keyword>
<dbReference type="FunFam" id="3.40.50.1000:FF:000144">
    <property type="entry name" value="copper-transporting ATPase 1 isoform X2"/>
    <property type="match status" value="1"/>
</dbReference>
<dbReference type="Pfam" id="PF00702">
    <property type="entry name" value="Hydrolase"/>
    <property type="match status" value="1"/>
</dbReference>
<sequence>MNPTKQFSVDGMSCSACSAHVERAVSRVEGVSSVAVNLLTNSMVVEGTATADAIVAAVRKAGYDAAEQATEEPHAPADKLPDDPLADRETPALRRRLIASLLLLLLLMYTAMGHSMLGLPLPAALAGNPMAVGIVQMLLAMAVMIINGRFFISGYKGTLHGAPGMDALVALGSGTAFVYSLVGLFAMSAALMDGRTADAYAGLHALYFETCAMILTLITLGKLLEARAKGRTTDALKSLMRLAPKTATLVRDGREVTVPIEQVRVGDTFAVRPGEHIPVDGVITEGTAAVDESALTGESLPVDKSPGDRVSAATVNRSGYLRCRAERVGRDTTLAQIIRMVSDASSGKAPIAKMVDRVSGIFVPAVIVIALITVGVWLAVGADVGTAISRGMAVLVVSCPCALGLATPVAIMVGSGLGARHGILFKTAEALERAGQVQVVALDKTGTITNGSPVVTDLLPADGVEEEELLRAAYALEVKSEHPLARAVAAYAEARGMQPDATDAFEVLPGKGLTAMVDGRRITGGSLAFLSARIGTTEAITSAAERVAGEGKTPLLFAAEDQWLGLIAVADTVKDDAREAVGRLHAMGLRTVMLTGDNQRTAEAVGRLVGVDEVIAGVLPDGKKAAVESLRGRFGAVAMVGDGINDAPALATADIGIAIGAGTDVAVDAADVVLMKSRPSDIPAAVRLSRATLRNIRENLFWAFIYNVVGIPLAAGVWIPVFGVGMTPMFGAAAMSLSSFCVVMNALRLNFVRLRK</sequence>
<dbReference type="GO" id="GO:0012505">
    <property type="term" value="C:endomembrane system"/>
    <property type="evidence" value="ECO:0007669"/>
    <property type="project" value="UniProtKB-SubCell"/>
</dbReference>
<dbReference type="InterPro" id="IPR018303">
    <property type="entry name" value="ATPase_P-typ_P_site"/>
</dbReference>
<dbReference type="SUPFAM" id="SSF81653">
    <property type="entry name" value="Calcium ATPase, transduction domain A"/>
    <property type="match status" value="1"/>
</dbReference>
<feature type="compositionally biased region" description="Basic and acidic residues" evidence="17">
    <location>
        <begin position="71"/>
        <end position="86"/>
    </location>
</feature>
<dbReference type="NCBIfam" id="TIGR01525">
    <property type="entry name" value="ATPase-IB_hvy"/>
    <property type="match status" value="1"/>
</dbReference>
<evidence type="ECO:0000256" key="6">
    <source>
        <dbReference type="ARBA" id="ARBA00022723"/>
    </source>
</evidence>
<dbReference type="InterPro" id="IPR023299">
    <property type="entry name" value="ATPase_P-typ_cyto_dom_N"/>
</dbReference>
<dbReference type="Pfam" id="PF00122">
    <property type="entry name" value="E1-E2_ATPase"/>
    <property type="match status" value="1"/>
</dbReference>
<evidence type="ECO:0000256" key="14">
    <source>
        <dbReference type="ARBA" id="ARBA00023136"/>
    </source>
</evidence>
<dbReference type="NCBIfam" id="TIGR01494">
    <property type="entry name" value="ATPase_P-type"/>
    <property type="match status" value="1"/>
</dbReference>
<dbReference type="GO" id="GO:0140581">
    <property type="term" value="F:P-type monovalent copper transporter activity"/>
    <property type="evidence" value="ECO:0007669"/>
    <property type="project" value="UniProtKB-EC"/>
</dbReference>
<dbReference type="InterPro" id="IPR036412">
    <property type="entry name" value="HAD-like_sf"/>
</dbReference>
<dbReference type="InterPro" id="IPR036163">
    <property type="entry name" value="HMA_dom_sf"/>
</dbReference>
<dbReference type="InterPro" id="IPR008250">
    <property type="entry name" value="ATPase_P-typ_transduc_dom_A_sf"/>
</dbReference>
<keyword evidence="10" id="KW-1278">Translocase</keyword>
<dbReference type="SUPFAM" id="SSF55008">
    <property type="entry name" value="HMA, heavy metal-associated domain"/>
    <property type="match status" value="1"/>
</dbReference>
<dbReference type="Gene3D" id="2.70.150.10">
    <property type="entry name" value="Calcium-transporting ATPase, cytoplasmic transduction domain A"/>
    <property type="match status" value="1"/>
</dbReference>
<dbReference type="SFLD" id="SFLDS00003">
    <property type="entry name" value="Haloacid_Dehalogenase"/>
    <property type="match status" value="1"/>
</dbReference>
<evidence type="ECO:0000256" key="2">
    <source>
        <dbReference type="ARBA" id="ARBA00006024"/>
    </source>
</evidence>
<comment type="subcellular location">
    <subcellularLocation>
        <location evidence="16">Cell membrane</location>
    </subcellularLocation>
    <subcellularLocation>
        <location evidence="1">Endomembrane system</location>
        <topology evidence="1">Multi-pass membrane protein</topology>
    </subcellularLocation>
</comment>
<dbReference type="PROSITE" id="PS00154">
    <property type="entry name" value="ATPASE_E1_E2"/>
    <property type="match status" value="1"/>
</dbReference>
<keyword evidence="12" id="KW-0186">Copper</keyword>
<dbReference type="GO" id="GO:0055070">
    <property type="term" value="P:copper ion homeostasis"/>
    <property type="evidence" value="ECO:0007669"/>
    <property type="project" value="TreeGrafter"/>
</dbReference>
<dbReference type="Gene3D" id="3.40.1110.10">
    <property type="entry name" value="Calcium-transporting ATPase, cytoplasmic domain N"/>
    <property type="match status" value="1"/>
</dbReference>
<evidence type="ECO:0000256" key="4">
    <source>
        <dbReference type="ARBA" id="ARBA00022448"/>
    </source>
</evidence>
<dbReference type="CDD" id="cd02094">
    <property type="entry name" value="P-type_ATPase_Cu-like"/>
    <property type="match status" value="1"/>
</dbReference>
<keyword evidence="13" id="KW-0406">Ion transport</keyword>
<evidence type="ECO:0000256" key="12">
    <source>
        <dbReference type="ARBA" id="ARBA00023008"/>
    </source>
</evidence>
<dbReference type="SUPFAM" id="SSF56784">
    <property type="entry name" value="HAD-like"/>
    <property type="match status" value="1"/>
</dbReference>
<feature type="transmembrane region" description="Helical" evidence="16">
    <location>
        <begin position="204"/>
        <end position="224"/>
    </location>
</feature>
<evidence type="ECO:0000313" key="20">
    <source>
        <dbReference type="Proteomes" id="UP000018837"/>
    </source>
</evidence>
<dbReference type="PRINTS" id="PR00943">
    <property type="entry name" value="CUATPASE"/>
</dbReference>
<dbReference type="PANTHER" id="PTHR43520">
    <property type="entry name" value="ATP7, ISOFORM B"/>
    <property type="match status" value="1"/>
</dbReference>
<evidence type="ECO:0000313" key="19">
    <source>
        <dbReference type="EMBL" id="ETK01397.1"/>
    </source>
</evidence>
<dbReference type="InterPro" id="IPR059000">
    <property type="entry name" value="ATPase_P-type_domA"/>
</dbReference>
<protein>
    <recommendedName>
        <fullName evidence="3">P-type Cu(+) transporter</fullName>
        <ecNumber evidence="3">7.2.2.8</ecNumber>
    </recommendedName>
</protein>
<feature type="transmembrane region" description="Helical" evidence="16">
    <location>
        <begin position="700"/>
        <end position="723"/>
    </location>
</feature>
<dbReference type="GO" id="GO:0005507">
    <property type="term" value="F:copper ion binding"/>
    <property type="evidence" value="ECO:0007669"/>
    <property type="project" value="TreeGrafter"/>
</dbReference>
<evidence type="ECO:0000256" key="8">
    <source>
        <dbReference type="ARBA" id="ARBA00022796"/>
    </source>
</evidence>